<reference evidence="11 12" key="1">
    <citation type="submission" date="2015-04" db="EMBL/GenBank/DDBJ databases">
        <authorList>
            <person name="Syromyatnikov M.Y."/>
            <person name="Popov V.N."/>
        </authorList>
    </citation>
    <scope>NUCLEOTIDE SEQUENCE [LARGE SCALE GENOMIC DNA]</scope>
</reference>
<evidence type="ECO:0000313" key="11">
    <source>
        <dbReference type="EMBL" id="CRK96635.1"/>
    </source>
</evidence>
<dbReference type="CDD" id="cd17336">
    <property type="entry name" value="MFS_SLCO_OATP"/>
    <property type="match status" value="1"/>
</dbReference>
<feature type="transmembrane region" description="Helical" evidence="8">
    <location>
        <begin position="391"/>
        <end position="414"/>
    </location>
</feature>
<dbReference type="InterPro" id="IPR002350">
    <property type="entry name" value="Kazal_dom"/>
</dbReference>
<evidence type="ECO:0000313" key="12">
    <source>
        <dbReference type="Proteomes" id="UP000183832"/>
    </source>
</evidence>
<dbReference type="InterPro" id="IPR004156">
    <property type="entry name" value="OATP"/>
</dbReference>
<evidence type="ECO:0000256" key="4">
    <source>
        <dbReference type="ARBA" id="ARBA00022692"/>
    </source>
</evidence>
<feature type="transmembrane region" description="Helical" evidence="8">
    <location>
        <begin position="129"/>
        <end position="148"/>
    </location>
</feature>
<keyword evidence="6 8" id="KW-0472">Membrane</keyword>
<keyword evidence="5 8" id="KW-1133">Transmembrane helix</keyword>
<dbReference type="Gene3D" id="1.20.1250.20">
    <property type="entry name" value="MFS general substrate transporter like domains"/>
    <property type="match status" value="1"/>
</dbReference>
<evidence type="ECO:0000256" key="1">
    <source>
        <dbReference type="ARBA" id="ARBA00004651"/>
    </source>
</evidence>
<dbReference type="SUPFAM" id="SSF100895">
    <property type="entry name" value="Kazal-type serine protease inhibitors"/>
    <property type="match status" value="1"/>
</dbReference>
<feature type="transmembrane region" description="Helical" evidence="8">
    <location>
        <begin position="352"/>
        <end position="371"/>
    </location>
</feature>
<sequence>MTHNSFKKFHTSVKNFGNEISKRPKRDDNKSDETDDEKIDDENSAFQEESSKFFGSKKSFVLVYTLSAMLFNCGGSYTRGIISTLEKQYKLSSTSIGVMYALEDVISGILAIIIPYYTSKGHFPRWISFGLFLLSVSLVLQVVPYAIYGPGRDALALTEEYGSEFNGNLTWERIKRNKLKNLCFENKTTIEDCSDDVKNEYQFATTIIAIASSFAGCGQQFFSTLGTTYLDNNIKRSKIPLIYSAHRFVRLLAPAIGLNTASFFLKFYVAPHLHPTINNKDPRWIGAWWGGYIILAIASILLVPILAKFPRMLPRAVERKRMKGEQLMKNVEKPSIQDLFDTIKRLLTNKTYFCNTMAAIFYVFGFIPYGYFMQKYLQIQFLLSPSFANAMTGSVSFVASAVGLLTAGIVITIFKPRARYLAGWNIVTSFISALGLIAFGFVGCPANNNAEILRNSLESARCNMDCHCDFVKYSPVCGIDGVTYISACHAGCHDDFKFKNGTKIFTNCDCINSDKDFQSFTSTAINEKKFNSSAKPSPCYVDCLSYFYIFLIVNCINKFIGGTEGATNFLMGLRCVEERDKAVSLGLTSAIIKFGAVIPSPIVFGYIFDRSCILWGQTCSKNGNCWLYDNDVIKYTFNVTAGIFIMIGTFWDIGTWYYAKDVEIFDAELKDEKESDEK</sequence>
<dbReference type="STRING" id="568069.A0A1J1I8T1"/>
<dbReference type="EMBL" id="CVRI01000044">
    <property type="protein sequence ID" value="CRK96635.1"/>
    <property type="molecule type" value="Genomic_DNA"/>
</dbReference>
<dbReference type="InterPro" id="IPR036259">
    <property type="entry name" value="MFS_trans_sf"/>
</dbReference>
<dbReference type="Gene3D" id="3.30.60.30">
    <property type="match status" value="1"/>
</dbReference>
<dbReference type="SUPFAM" id="SSF103473">
    <property type="entry name" value="MFS general substrate transporter"/>
    <property type="match status" value="1"/>
</dbReference>
<evidence type="ECO:0000256" key="6">
    <source>
        <dbReference type="ARBA" id="ARBA00023136"/>
    </source>
</evidence>
<feature type="transmembrane region" description="Helical" evidence="8">
    <location>
        <begin position="289"/>
        <end position="309"/>
    </location>
</feature>
<dbReference type="AlphaFoldDB" id="A0A1J1I8T1"/>
<comment type="similarity">
    <text evidence="2 8">Belongs to the organo anion transporter (TC 2.A.60) family.</text>
</comment>
<dbReference type="GO" id="GO:0015347">
    <property type="term" value="F:sodium-independent organic anion transmembrane transporter activity"/>
    <property type="evidence" value="ECO:0007669"/>
    <property type="project" value="TreeGrafter"/>
</dbReference>
<evidence type="ECO:0000256" key="9">
    <source>
        <dbReference type="SAM" id="MobiDB-lite"/>
    </source>
</evidence>
<keyword evidence="8" id="KW-0406">Ion transport</keyword>
<feature type="transmembrane region" description="Helical" evidence="8">
    <location>
        <begin position="207"/>
        <end position="230"/>
    </location>
</feature>
<dbReference type="NCBIfam" id="TIGR00805">
    <property type="entry name" value="oat"/>
    <property type="match status" value="1"/>
</dbReference>
<keyword evidence="7" id="KW-1015">Disulfide bond</keyword>
<feature type="compositionally biased region" description="Acidic residues" evidence="9">
    <location>
        <begin position="33"/>
        <end position="43"/>
    </location>
</feature>
<dbReference type="OrthoDB" id="5062115at2759"/>
<comment type="caution">
    <text evidence="8">Lacks conserved residue(s) required for the propagation of feature annotation.</text>
</comment>
<keyword evidence="8" id="KW-0813">Transport</keyword>
<feature type="compositionally biased region" description="Basic residues" evidence="9">
    <location>
        <begin position="1"/>
        <end position="11"/>
    </location>
</feature>
<feature type="transmembrane region" description="Helical" evidence="8">
    <location>
        <begin position="251"/>
        <end position="269"/>
    </location>
</feature>
<feature type="region of interest" description="Disordered" evidence="9">
    <location>
        <begin position="1"/>
        <end position="44"/>
    </location>
</feature>
<evidence type="ECO:0000256" key="7">
    <source>
        <dbReference type="ARBA" id="ARBA00023157"/>
    </source>
</evidence>
<feature type="transmembrane region" description="Helical" evidence="8">
    <location>
        <begin position="421"/>
        <end position="442"/>
    </location>
</feature>
<feature type="compositionally biased region" description="Basic and acidic residues" evidence="9">
    <location>
        <begin position="20"/>
        <end position="32"/>
    </location>
</feature>
<organism evidence="11 12">
    <name type="scientific">Clunio marinus</name>
    <dbReference type="NCBI Taxonomy" id="568069"/>
    <lineage>
        <taxon>Eukaryota</taxon>
        <taxon>Metazoa</taxon>
        <taxon>Ecdysozoa</taxon>
        <taxon>Arthropoda</taxon>
        <taxon>Hexapoda</taxon>
        <taxon>Insecta</taxon>
        <taxon>Pterygota</taxon>
        <taxon>Neoptera</taxon>
        <taxon>Endopterygota</taxon>
        <taxon>Diptera</taxon>
        <taxon>Nematocera</taxon>
        <taxon>Chironomoidea</taxon>
        <taxon>Chironomidae</taxon>
        <taxon>Clunio</taxon>
    </lineage>
</organism>
<evidence type="ECO:0000256" key="8">
    <source>
        <dbReference type="RuleBase" id="RU362056"/>
    </source>
</evidence>
<dbReference type="PANTHER" id="PTHR11388">
    <property type="entry name" value="ORGANIC ANION TRANSPORTER"/>
    <property type="match status" value="1"/>
</dbReference>
<evidence type="ECO:0000256" key="3">
    <source>
        <dbReference type="ARBA" id="ARBA00022475"/>
    </source>
</evidence>
<evidence type="ECO:0000259" key="10">
    <source>
        <dbReference type="PROSITE" id="PS51465"/>
    </source>
</evidence>
<dbReference type="GO" id="GO:0016323">
    <property type="term" value="C:basolateral plasma membrane"/>
    <property type="evidence" value="ECO:0007669"/>
    <property type="project" value="TreeGrafter"/>
</dbReference>
<dbReference type="Pfam" id="PF03137">
    <property type="entry name" value="OATP"/>
    <property type="match status" value="1"/>
</dbReference>
<proteinExistence type="inferred from homology"/>
<keyword evidence="3" id="KW-1003">Cell membrane</keyword>
<dbReference type="Pfam" id="PF07648">
    <property type="entry name" value="Kazal_2"/>
    <property type="match status" value="1"/>
</dbReference>
<feature type="transmembrane region" description="Helical" evidence="8">
    <location>
        <begin position="98"/>
        <end position="117"/>
    </location>
</feature>
<evidence type="ECO:0000256" key="2">
    <source>
        <dbReference type="ARBA" id="ARBA00009657"/>
    </source>
</evidence>
<dbReference type="GO" id="GO:0006811">
    <property type="term" value="P:monoatomic ion transport"/>
    <property type="evidence" value="ECO:0007669"/>
    <property type="project" value="UniProtKB-KW"/>
</dbReference>
<dbReference type="Proteomes" id="UP000183832">
    <property type="component" value="Unassembled WGS sequence"/>
</dbReference>
<name>A0A1J1I8T1_9DIPT</name>
<dbReference type="InterPro" id="IPR036058">
    <property type="entry name" value="Kazal_dom_sf"/>
</dbReference>
<protein>
    <recommendedName>
        <fullName evidence="8">Solute carrier organic anion transporter family member</fullName>
    </recommendedName>
</protein>
<accession>A0A1J1I8T1</accession>
<feature type="domain" description="Kazal-like" evidence="10">
    <location>
        <begin position="456"/>
        <end position="512"/>
    </location>
</feature>
<evidence type="ECO:0000256" key="5">
    <source>
        <dbReference type="ARBA" id="ARBA00022989"/>
    </source>
</evidence>
<dbReference type="PROSITE" id="PS51465">
    <property type="entry name" value="KAZAL_2"/>
    <property type="match status" value="1"/>
</dbReference>
<feature type="transmembrane region" description="Helical" evidence="8">
    <location>
        <begin position="60"/>
        <end position="78"/>
    </location>
</feature>
<dbReference type="GO" id="GO:0043252">
    <property type="term" value="P:sodium-independent organic anion transport"/>
    <property type="evidence" value="ECO:0007669"/>
    <property type="project" value="TreeGrafter"/>
</dbReference>
<keyword evidence="4 8" id="KW-0812">Transmembrane</keyword>
<gene>
    <name evidence="11" type="ORF">CLUMA_CG010023</name>
</gene>
<dbReference type="PANTHER" id="PTHR11388:SF76">
    <property type="entry name" value="SOLUTE CARRIER ORGANIC ANION TRANSPORTER FAMILY MEMBER"/>
    <property type="match status" value="1"/>
</dbReference>
<comment type="subcellular location">
    <subcellularLocation>
        <location evidence="1 8">Cell membrane</location>
        <topology evidence="1 8">Multi-pass membrane protein</topology>
    </subcellularLocation>
</comment>
<keyword evidence="12" id="KW-1185">Reference proteome</keyword>